<feature type="region of interest" description="Disordered" evidence="1">
    <location>
        <begin position="97"/>
        <end position="134"/>
    </location>
</feature>
<accession>A0A0F9MEI8</accession>
<proteinExistence type="predicted"/>
<feature type="compositionally biased region" description="Basic residues" evidence="1">
    <location>
        <begin position="101"/>
        <end position="110"/>
    </location>
</feature>
<dbReference type="AlphaFoldDB" id="A0A0F9MEI8"/>
<name>A0A0F9MEI8_9ZZZZ</name>
<evidence type="ECO:0000256" key="1">
    <source>
        <dbReference type="SAM" id="MobiDB-lite"/>
    </source>
</evidence>
<dbReference type="EMBL" id="LAZR01009042">
    <property type="protein sequence ID" value="KKM75040.1"/>
    <property type="molecule type" value="Genomic_DNA"/>
</dbReference>
<comment type="caution">
    <text evidence="2">The sequence shown here is derived from an EMBL/GenBank/DDBJ whole genome shotgun (WGS) entry which is preliminary data.</text>
</comment>
<evidence type="ECO:0000313" key="2">
    <source>
        <dbReference type="EMBL" id="KKM75040.1"/>
    </source>
</evidence>
<dbReference type="InterPro" id="IPR010781">
    <property type="entry name" value="DUF1376"/>
</dbReference>
<gene>
    <name evidence="2" type="ORF">LCGC14_1394190</name>
</gene>
<reference evidence="2" key="1">
    <citation type="journal article" date="2015" name="Nature">
        <title>Complex archaea that bridge the gap between prokaryotes and eukaryotes.</title>
        <authorList>
            <person name="Spang A."/>
            <person name="Saw J.H."/>
            <person name="Jorgensen S.L."/>
            <person name="Zaremba-Niedzwiedzka K."/>
            <person name="Martijn J."/>
            <person name="Lind A.E."/>
            <person name="van Eijk R."/>
            <person name="Schleper C."/>
            <person name="Guy L."/>
            <person name="Ettema T.J."/>
        </authorList>
    </citation>
    <scope>NUCLEOTIDE SEQUENCE</scope>
</reference>
<evidence type="ECO:0008006" key="3">
    <source>
        <dbReference type="Google" id="ProtNLM"/>
    </source>
</evidence>
<dbReference type="Pfam" id="PF07120">
    <property type="entry name" value="DUF1376"/>
    <property type="match status" value="1"/>
</dbReference>
<sequence>MEKAPGFQVYAADFYMDVLGWSNEEVGAYWRLLMYSWVNGPMPNEMKELSQIAQCGAKKFSNNWKRIQTKFTLNDEGKYINLRLEQTRAEQIKYRESLSKAGKKGAKKRWNKDGDPNSHPNGDPNFDPINPPNGKKIGLQSSVFFKRKTSKRKRPTPYLADLSSQITELAKKLARLSLAYPKTGYRNFNVNGLVQKFVNQKKHPQAILDVLWELAKRWTLTGKDEIKNPQGYAETIMKTKSGNYYEREHTAKSQEFKNLEMPGELLRGKEG</sequence>
<protein>
    <recommendedName>
        <fullName evidence="3">DUF1376 domain-containing protein</fullName>
    </recommendedName>
</protein>
<organism evidence="2">
    <name type="scientific">marine sediment metagenome</name>
    <dbReference type="NCBI Taxonomy" id="412755"/>
    <lineage>
        <taxon>unclassified sequences</taxon>
        <taxon>metagenomes</taxon>
        <taxon>ecological metagenomes</taxon>
    </lineage>
</organism>